<name>A0A915L7L0_ROMCU</name>
<organism evidence="1 2">
    <name type="scientific">Romanomermis culicivorax</name>
    <name type="common">Nematode worm</name>
    <dbReference type="NCBI Taxonomy" id="13658"/>
    <lineage>
        <taxon>Eukaryota</taxon>
        <taxon>Metazoa</taxon>
        <taxon>Ecdysozoa</taxon>
        <taxon>Nematoda</taxon>
        <taxon>Enoplea</taxon>
        <taxon>Dorylaimia</taxon>
        <taxon>Mermithida</taxon>
        <taxon>Mermithoidea</taxon>
        <taxon>Mermithidae</taxon>
        <taxon>Romanomermis</taxon>
    </lineage>
</organism>
<dbReference type="WBParaSite" id="nRc.2.0.1.t45731-RA">
    <property type="protein sequence ID" value="nRc.2.0.1.t45731-RA"/>
    <property type="gene ID" value="nRc.2.0.1.g45731"/>
</dbReference>
<proteinExistence type="predicted"/>
<dbReference type="AlphaFoldDB" id="A0A915L7L0"/>
<accession>A0A915L7L0</accession>
<sequence>MGCLVGKSLRQVTRKLRSTEVYD</sequence>
<dbReference type="Proteomes" id="UP000887565">
    <property type="component" value="Unplaced"/>
</dbReference>
<evidence type="ECO:0000313" key="2">
    <source>
        <dbReference type="WBParaSite" id="nRc.2.0.1.t45731-RA"/>
    </source>
</evidence>
<evidence type="ECO:0000313" key="1">
    <source>
        <dbReference type="Proteomes" id="UP000887565"/>
    </source>
</evidence>
<keyword evidence="1" id="KW-1185">Reference proteome</keyword>
<reference evidence="2" key="1">
    <citation type="submission" date="2022-11" db="UniProtKB">
        <authorList>
            <consortium name="WormBaseParasite"/>
        </authorList>
    </citation>
    <scope>IDENTIFICATION</scope>
</reference>
<protein>
    <submittedName>
        <fullName evidence="2">Uncharacterized protein</fullName>
    </submittedName>
</protein>